<evidence type="ECO:0000256" key="1">
    <source>
        <dbReference type="ARBA" id="ARBA00022741"/>
    </source>
</evidence>
<dbReference type="NCBIfam" id="TIGR01007">
    <property type="entry name" value="eps_fam"/>
    <property type="match status" value="1"/>
</dbReference>
<protein>
    <submittedName>
        <fullName evidence="6">Capsular exopolysaccharide synthesis family protein</fullName>
    </submittedName>
</protein>
<feature type="region of interest" description="Disordered" evidence="4">
    <location>
        <begin position="57"/>
        <end position="76"/>
    </location>
</feature>
<dbReference type="RefSeq" id="WP_184084678.1">
    <property type="nucleotide sequence ID" value="NZ_JACHEK010000003.1"/>
</dbReference>
<proteinExistence type="predicted"/>
<feature type="domain" description="Tyrosine-protein kinase G-rich" evidence="5">
    <location>
        <begin position="212"/>
        <end position="284"/>
    </location>
</feature>
<evidence type="ECO:0000313" key="7">
    <source>
        <dbReference type="Proteomes" id="UP000538666"/>
    </source>
</evidence>
<dbReference type="PANTHER" id="PTHR32309:SF13">
    <property type="entry name" value="FERRIC ENTEROBACTIN TRANSPORT PROTEIN FEPE"/>
    <property type="match status" value="1"/>
</dbReference>
<evidence type="ECO:0000256" key="2">
    <source>
        <dbReference type="ARBA" id="ARBA00022840"/>
    </source>
</evidence>
<evidence type="ECO:0000256" key="3">
    <source>
        <dbReference type="SAM" id="Coils"/>
    </source>
</evidence>
<dbReference type="Pfam" id="PF10609">
    <property type="entry name" value="ParA"/>
    <property type="match status" value="1"/>
</dbReference>
<dbReference type="InterPro" id="IPR033756">
    <property type="entry name" value="YlxH/NBP35"/>
</dbReference>
<feature type="coiled-coil region" evidence="3">
    <location>
        <begin position="151"/>
        <end position="193"/>
    </location>
</feature>
<keyword evidence="2" id="KW-0067">ATP-binding</keyword>
<evidence type="ECO:0000259" key="5">
    <source>
        <dbReference type="Pfam" id="PF13807"/>
    </source>
</evidence>
<keyword evidence="3" id="KW-0175">Coiled coil</keyword>
<keyword evidence="1" id="KW-0547">Nucleotide-binding</keyword>
<dbReference type="Gene3D" id="3.40.50.300">
    <property type="entry name" value="P-loop containing nucleotide triphosphate hydrolases"/>
    <property type="match status" value="1"/>
</dbReference>
<dbReference type="PANTHER" id="PTHR32309">
    <property type="entry name" value="TYROSINE-PROTEIN KINASE"/>
    <property type="match status" value="1"/>
</dbReference>
<gene>
    <name evidence="6" type="ORF">HNQ77_001614</name>
</gene>
<sequence length="576" mass="63497">MIEVSCSSWNPEFAAKYCNMLTAEVQREDIQSRGAMATMTSDLLIREAAIVQARLKDAERRQKEKTGRDRYTSPQTAANAGQDLLQHLQAELIKAQAERMARRAQMQAATSSDTSEIADPTAYAASQSRLTKLQIALNEMPSKTRTQDAKRLRLNAEIKRVEAEISAEREAAMQRLQAQYEAAEHREDLLTLSLRTLESRQPPNSQNTPEEQLRQEVANGRQLYQALLEHAREAGFSSAAQTSFVRVVERATTPRSAVYPHRLPFAVAGSAFGACVGLGLAFFKDRNRAVLRLPGESTKLLGVEELGVIPAATKEPLLPHRKAVHPLAPSHTRSPSAALRTARWDQDFSLAAEAYRNAMLSILLAKPERKRQVYIVSSPGTGEGKSTIATNLGVALSKSGLRVVLIDGDLRRPCLHRTLGVPNGLGLRNILRGEVNLESAVSLYCKATVFPKLCVIPAGSGREQIAELFPTMLFGALVERLARDYDIILVDTPPIGPSDDAHILAQNTSGAILVLRSDFTPREDAVRAREVLEQHHVTIIGTILNDFNPSKEGRYDYYGSYYAYEHKIKESPNAGS</sequence>
<dbReference type="Proteomes" id="UP000538666">
    <property type="component" value="Unassembled WGS sequence"/>
</dbReference>
<keyword evidence="7" id="KW-1185">Reference proteome</keyword>
<dbReference type="EMBL" id="JACHEK010000003">
    <property type="protein sequence ID" value="MBB6143665.1"/>
    <property type="molecule type" value="Genomic_DNA"/>
</dbReference>
<feature type="compositionally biased region" description="Basic and acidic residues" evidence="4">
    <location>
        <begin position="57"/>
        <end position="71"/>
    </location>
</feature>
<dbReference type="InterPro" id="IPR032807">
    <property type="entry name" value="GNVR"/>
</dbReference>
<dbReference type="AlphaFoldDB" id="A0A841JT49"/>
<reference evidence="6 7" key="1">
    <citation type="submission" date="2020-08" db="EMBL/GenBank/DDBJ databases">
        <title>Genomic Encyclopedia of Type Strains, Phase IV (KMG-IV): sequencing the most valuable type-strain genomes for metagenomic binning, comparative biology and taxonomic classification.</title>
        <authorList>
            <person name="Goeker M."/>
        </authorList>
    </citation>
    <scope>NUCLEOTIDE SEQUENCE [LARGE SCALE GENOMIC DNA]</scope>
    <source>
        <strain evidence="6 7">DSM 103733</strain>
    </source>
</reference>
<dbReference type="InterPro" id="IPR050445">
    <property type="entry name" value="Bact_polysacc_biosynth/exp"/>
</dbReference>
<comment type="caution">
    <text evidence="6">The sequence shown here is derived from an EMBL/GenBank/DDBJ whole genome shotgun (WGS) entry which is preliminary data.</text>
</comment>
<dbReference type="Pfam" id="PF13807">
    <property type="entry name" value="GNVR"/>
    <property type="match status" value="1"/>
</dbReference>
<organism evidence="6 7">
    <name type="scientific">Silvibacterium bohemicum</name>
    <dbReference type="NCBI Taxonomy" id="1577686"/>
    <lineage>
        <taxon>Bacteria</taxon>
        <taxon>Pseudomonadati</taxon>
        <taxon>Acidobacteriota</taxon>
        <taxon>Terriglobia</taxon>
        <taxon>Terriglobales</taxon>
        <taxon>Acidobacteriaceae</taxon>
        <taxon>Silvibacterium</taxon>
    </lineage>
</organism>
<dbReference type="GO" id="GO:0005524">
    <property type="term" value="F:ATP binding"/>
    <property type="evidence" value="ECO:0007669"/>
    <property type="project" value="UniProtKB-KW"/>
</dbReference>
<accession>A0A841JT49</accession>
<dbReference type="CDD" id="cd05387">
    <property type="entry name" value="BY-kinase"/>
    <property type="match status" value="1"/>
</dbReference>
<evidence type="ECO:0000313" key="6">
    <source>
        <dbReference type="EMBL" id="MBB6143665.1"/>
    </source>
</evidence>
<evidence type="ECO:0000256" key="4">
    <source>
        <dbReference type="SAM" id="MobiDB-lite"/>
    </source>
</evidence>
<dbReference type="InterPro" id="IPR005702">
    <property type="entry name" value="Wzc-like_C"/>
</dbReference>
<dbReference type="GO" id="GO:0004713">
    <property type="term" value="F:protein tyrosine kinase activity"/>
    <property type="evidence" value="ECO:0007669"/>
    <property type="project" value="TreeGrafter"/>
</dbReference>
<dbReference type="InterPro" id="IPR027417">
    <property type="entry name" value="P-loop_NTPase"/>
</dbReference>
<dbReference type="SUPFAM" id="SSF52540">
    <property type="entry name" value="P-loop containing nucleoside triphosphate hydrolases"/>
    <property type="match status" value="1"/>
</dbReference>
<name>A0A841JT49_9BACT</name>
<dbReference type="GO" id="GO:0005886">
    <property type="term" value="C:plasma membrane"/>
    <property type="evidence" value="ECO:0007669"/>
    <property type="project" value="TreeGrafter"/>
</dbReference>